<sequence>MSNRGEDLESQVAELQAAVDGLTEELVETKERVRQLEETTDSLEADDGEAESRTTAEQQAQARGAERRDAEFVAERDDDAVEAAAEGEEEESDDDDGDDIIVA</sequence>
<feature type="region of interest" description="Disordered" evidence="1">
    <location>
        <begin position="29"/>
        <end position="103"/>
    </location>
</feature>
<feature type="compositionally biased region" description="Low complexity" evidence="1">
    <location>
        <begin position="53"/>
        <end position="63"/>
    </location>
</feature>
<evidence type="ECO:0000313" key="3">
    <source>
        <dbReference type="Proteomes" id="UP001597111"/>
    </source>
</evidence>
<reference evidence="2 3" key="1">
    <citation type="journal article" date="2019" name="Int. J. Syst. Evol. Microbiol.">
        <title>The Global Catalogue of Microorganisms (GCM) 10K type strain sequencing project: providing services to taxonomists for standard genome sequencing and annotation.</title>
        <authorList>
            <consortium name="The Broad Institute Genomics Platform"/>
            <consortium name="The Broad Institute Genome Sequencing Center for Infectious Disease"/>
            <person name="Wu L."/>
            <person name="Ma J."/>
        </authorList>
    </citation>
    <scope>NUCLEOTIDE SEQUENCE [LARGE SCALE GENOMIC DNA]</scope>
    <source>
        <strain evidence="2 3">CGMCC 1.12285</strain>
    </source>
</reference>
<dbReference type="EMBL" id="JBHUDH010000118">
    <property type="protein sequence ID" value="MFD1526745.1"/>
    <property type="molecule type" value="Genomic_DNA"/>
</dbReference>
<organism evidence="2 3">
    <name type="scientific">Halolamina salina</name>
    <dbReference type="NCBI Taxonomy" id="1220023"/>
    <lineage>
        <taxon>Archaea</taxon>
        <taxon>Methanobacteriati</taxon>
        <taxon>Methanobacteriota</taxon>
        <taxon>Stenosarchaea group</taxon>
        <taxon>Halobacteria</taxon>
        <taxon>Halobacteriales</taxon>
        <taxon>Haloferacaceae</taxon>
    </lineage>
</organism>
<comment type="caution">
    <text evidence="2">The sequence shown here is derived from an EMBL/GenBank/DDBJ whole genome shotgun (WGS) entry which is preliminary data.</text>
</comment>
<feature type="compositionally biased region" description="Acidic residues" evidence="1">
    <location>
        <begin position="76"/>
        <end position="103"/>
    </location>
</feature>
<evidence type="ECO:0000313" key="2">
    <source>
        <dbReference type="EMBL" id="MFD1526745.1"/>
    </source>
</evidence>
<feature type="compositionally biased region" description="Basic and acidic residues" evidence="1">
    <location>
        <begin position="64"/>
        <end position="75"/>
    </location>
</feature>
<name>A0ABD6B9U6_9EURY</name>
<dbReference type="RefSeq" id="WP_379818597.1">
    <property type="nucleotide sequence ID" value="NZ_JBHUDH010000118.1"/>
</dbReference>
<feature type="compositionally biased region" description="Acidic residues" evidence="1">
    <location>
        <begin position="38"/>
        <end position="49"/>
    </location>
</feature>
<dbReference type="Pfam" id="PF24362">
    <property type="entry name" value="DUF7518"/>
    <property type="match status" value="1"/>
</dbReference>
<accession>A0ABD6B9U6</accession>
<proteinExistence type="predicted"/>
<dbReference type="AlphaFoldDB" id="A0ABD6B9U6"/>
<keyword evidence="3" id="KW-1185">Reference proteome</keyword>
<dbReference type="InterPro" id="IPR055940">
    <property type="entry name" value="DUF7518"/>
</dbReference>
<protein>
    <submittedName>
        <fullName evidence="2">Chromosome segregation protein SMC</fullName>
    </submittedName>
</protein>
<evidence type="ECO:0000256" key="1">
    <source>
        <dbReference type="SAM" id="MobiDB-lite"/>
    </source>
</evidence>
<dbReference type="Proteomes" id="UP001597111">
    <property type="component" value="Unassembled WGS sequence"/>
</dbReference>
<gene>
    <name evidence="2" type="ORF">ACFR9S_10635</name>
</gene>